<reference evidence="1" key="1">
    <citation type="submission" date="2023-04" db="EMBL/GenBank/DDBJ databases">
        <title>A chromosome-level genome assembly of the parasitoid wasp Eretmocerus hayati.</title>
        <authorList>
            <person name="Zhong Y."/>
            <person name="Liu S."/>
            <person name="Liu Y."/>
        </authorList>
    </citation>
    <scope>NUCLEOTIDE SEQUENCE</scope>
    <source>
        <strain evidence="1">ZJU_SS_LIU_2023</strain>
    </source>
</reference>
<protein>
    <submittedName>
        <fullName evidence="1">Uncharacterized protein</fullName>
    </submittedName>
</protein>
<proteinExistence type="predicted"/>
<evidence type="ECO:0000313" key="2">
    <source>
        <dbReference type="Proteomes" id="UP001239111"/>
    </source>
</evidence>
<organism evidence="1 2">
    <name type="scientific">Eretmocerus hayati</name>
    <dbReference type="NCBI Taxonomy" id="131215"/>
    <lineage>
        <taxon>Eukaryota</taxon>
        <taxon>Metazoa</taxon>
        <taxon>Ecdysozoa</taxon>
        <taxon>Arthropoda</taxon>
        <taxon>Hexapoda</taxon>
        <taxon>Insecta</taxon>
        <taxon>Pterygota</taxon>
        <taxon>Neoptera</taxon>
        <taxon>Endopterygota</taxon>
        <taxon>Hymenoptera</taxon>
        <taxon>Apocrita</taxon>
        <taxon>Proctotrupomorpha</taxon>
        <taxon>Chalcidoidea</taxon>
        <taxon>Aphelinidae</taxon>
        <taxon>Aphelininae</taxon>
        <taxon>Eretmocerus</taxon>
    </lineage>
</organism>
<dbReference type="EMBL" id="CM056743">
    <property type="protein sequence ID" value="KAJ8669015.1"/>
    <property type="molecule type" value="Genomic_DNA"/>
</dbReference>
<sequence>MIDKLKGMIVKHYINTPKNERLKCMVLEGINKTFIPLEIRQELRNTKIQDVKMIKVNKIEDNPNRSTEPLLVQLTAGSSISDLARLEKLAHQKIKRKGIPRRIQSVSMLPVPESRPFT</sequence>
<keyword evidence="2" id="KW-1185">Reference proteome</keyword>
<evidence type="ECO:0000313" key="1">
    <source>
        <dbReference type="EMBL" id="KAJ8669015.1"/>
    </source>
</evidence>
<accession>A0ACC2NHH1</accession>
<name>A0ACC2NHH1_9HYME</name>
<dbReference type="Proteomes" id="UP001239111">
    <property type="component" value="Chromosome 3"/>
</dbReference>
<gene>
    <name evidence="1" type="ORF">QAD02_000274</name>
</gene>
<comment type="caution">
    <text evidence="1">The sequence shown here is derived from an EMBL/GenBank/DDBJ whole genome shotgun (WGS) entry which is preliminary data.</text>
</comment>